<protein>
    <recommendedName>
        <fullName evidence="5">Foldase protein PrsA</fullName>
        <ecNumber evidence="5">5.2.1.8</ecNumber>
    </recommendedName>
</protein>
<keyword evidence="5" id="KW-0472">Membrane</keyword>
<feature type="chain" id="PRO_5038861804" description="Foldase protein PrsA" evidence="6">
    <location>
        <begin position="21"/>
        <end position="287"/>
    </location>
</feature>
<keyword evidence="5" id="KW-0564">Palmitate</keyword>
<dbReference type="HAMAP" id="MF_01145">
    <property type="entry name" value="Foldase_PrsA"/>
    <property type="match status" value="1"/>
</dbReference>
<evidence type="ECO:0000256" key="3">
    <source>
        <dbReference type="ARBA" id="ARBA00023110"/>
    </source>
</evidence>
<dbReference type="GO" id="GO:0006457">
    <property type="term" value="P:protein folding"/>
    <property type="evidence" value="ECO:0007669"/>
    <property type="project" value="UniProtKB-UniRule"/>
</dbReference>
<dbReference type="RefSeq" id="WP_134339769.1">
    <property type="nucleotide sequence ID" value="NZ_SOPW01000006.1"/>
</dbReference>
<name>A0A4Y8INI1_9BACI</name>
<feature type="domain" description="PpiC" evidence="7">
    <location>
        <begin position="143"/>
        <end position="232"/>
    </location>
</feature>
<keyword evidence="9" id="KW-1185">Reference proteome</keyword>
<dbReference type="InterPro" id="IPR050245">
    <property type="entry name" value="PrsA_foldase"/>
</dbReference>
<evidence type="ECO:0000256" key="6">
    <source>
        <dbReference type="SAM" id="SignalP"/>
    </source>
</evidence>
<dbReference type="GO" id="GO:0005886">
    <property type="term" value="C:plasma membrane"/>
    <property type="evidence" value="ECO:0007669"/>
    <property type="project" value="UniProtKB-SubCell"/>
</dbReference>
<evidence type="ECO:0000256" key="5">
    <source>
        <dbReference type="HAMAP-Rule" id="MF_01145"/>
    </source>
</evidence>
<keyword evidence="4 5" id="KW-0413">Isomerase</keyword>
<evidence type="ECO:0000256" key="4">
    <source>
        <dbReference type="ARBA" id="ARBA00023235"/>
    </source>
</evidence>
<dbReference type="InterPro" id="IPR046357">
    <property type="entry name" value="PPIase_dom_sf"/>
</dbReference>
<keyword evidence="2 5" id="KW-0732">Signal</keyword>
<keyword evidence="5" id="KW-1003">Cell membrane</keyword>
<feature type="signal peptide" evidence="6">
    <location>
        <begin position="1"/>
        <end position="20"/>
    </location>
</feature>
<evidence type="ECO:0000256" key="2">
    <source>
        <dbReference type="ARBA" id="ARBA00022729"/>
    </source>
</evidence>
<dbReference type="PROSITE" id="PS50198">
    <property type="entry name" value="PPIC_PPIASE_2"/>
    <property type="match status" value="1"/>
</dbReference>
<reference evidence="8 9" key="1">
    <citation type="submission" date="2019-03" db="EMBL/GenBank/DDBJ databases">
        <authorList>
            <person name="He R.-H."/>
        </authorList>
    </citation>
    <scope>NUCLEOTIDE SEQUENCE [LARGE SCALE GENOMIC DNA]</scope>
    <source>
        <strain evidence="9">SH 714</strain>
    </source>
</reference>
<dbReference type="EMBL" id="SOPW01000006">
    <property type="protein sequence ID" value="TFB22097.1"/>
    <property type="molecule type" value="Genomic_DNA"/>
</dbReference>
<dbReference type="Gene3D" id="3.10.50.40">
    <property type="match status" value="1"/>
</dbReference>
<proteinExistence type="inferred from homology"/>
<evidence type="ECO:0000313" key="9">
    <source>
        <dbReference type="Proteomes" id="UP000297975"/>
    </source>
</evidence>
<dbReference type="SUPFAM" id="SSF54534">
    <property type="entry name" value="FKBP-like"/>
    <property type="match status" value="1"/>
</dbReference>
<accession>A0A4Y8INI1</accession>
<dbReference type="PANTHER" id="PTHR47245:SF1">
    <property type="entry name" value="FOLDASE PROTEIN PRSA"/>
    <property type="match status" value="1"/>
</dbReference>
<comment type="similarity">
    <text evidence="5">Belongs to the PrsA family.</text>
</comment>
<dbReference type="InterPro" id="IPR000297">
    <property type="entry name" value="PPIase_PpiC"/>
</dbReference>
<dbReference type="Pfam" id="PF13616">
    <property type="entry name" value="Rotamase_3"/>
    <property type="match status" value="1"/>
</dbReference>
<dbReference type="GO" id="GO:0003755">
    <property type="term" value="F:peptidyl-prolyl cis-trans isomerase activity"/>
    <property type="evidence" value="ECO:0007669"/>
    <property type="project" value="UniProtKB-UniRule"/>
</dbReference>
<dbReference type="AlphaFoldDB" id="A0A4Y8INI1"/>
<organism evidence="8 9">
    <name type="scientific">Filobacillus milosensis</name>
    <dbReference type="NCBI Taxonomy" id="94137"/>
    <lineage>
        <taxon>Bacteria</taxon>
        <taxon>Bacillati</taxon>
        <taxon>Bacillota</taxon>
        <taxon>Bacilli</taxon>
        <taxon>Bacillales</taxon>
        <taxon>Bacillaceae</taxon>
        <taxon>Filobacillus</taxon>
    </lineage>
</organism>
<evidence type="ECO:0000259" key="7">
    <source>
        <dbReference type="PROSITE" id="PS50198"/>
    </source>
</evidence>
<gene>
    <name evidence="5" type="primary">prsA</name>
    <name evidence="8" type="ORF">E3U55_07285</name>
</gene>
<dbReference type="InterPro" id="IPR023059">
    <property type="entry name" value="Foldase_PrsA"/>
</dbReference>
<evidence type="ECO:0000313" key="8">
    <source>
        <dbReference type="EMBL" id="TFB22097.1"/>
    </source>
</evidence>
<dbReference type="PROSITE" id="PS01096">
    <property type="entry name" value="PPIC_PPIASE_1"/>
    <property type="match status" value="1"/>
</dbReference>
<dbReference type="OrthoDB" id="14196at2"/>
<dbReference type="Proteomes" id="UP000297975">
    <property type="component" value="Unassembled WGS sequence"/>
</dbReference>
<comment type="catalytic activity">
    <reaction evidence="1 5">
        <text>[protein]-peptidylproline (omega=180) = [protein]-peptidylproline (omega=0)</text>
        <dbReference type="Rhea" id="RHEA:16237"/>
        <dbReference type="Rhea" id="RHEA-COMP:10747"/>
        <dbReference type="Rhea" id="RHEA-COMP:10748"/>
        <dbReference type="ChEBI" id="CHEBI:83833"/>
        <dbReference type="ChEBI" id="CHEBI:83834"/>
        <dbReference type="EC" id="5.2.1.8"/>
    </reaction>
</comment>
<comment type="function">
    <text evidence="5">Plays a major role in protein secretion by helping the post-translocational extracellular folding of several secreted proteins.</text>
</comment>
<comment type="subcellular location">
    <subcellularLocation>
        <location evidence="5">Cell membrane</location>
        <topology evidence="5">Lipid-anchor</topology>
    </subcellularLocation>
</comment>
<comment type="caution">
    <text evidence="8">The sequence shown here is derived from an EMBL/GenBank/DDBJ whole genome shotgun (WGS) entry which is preliminary data.</text>
</comment>
<keyword evidence="5" id="KW-0449">Lipoprotein</keyword>
<dbReference type="PROSITE" id="PS51257">
    <property type="entry name" value="PROKAR_LIPOPROTEIN"/>
    <property type="match status" value="1"/>
</dbReference>
<sequence length="287" mass="33096">MKKFLLIGLALCLTILAACTEEESQDPEVIAETAAGDVTKEDYYNELKELYGEQVLKNMITRKVLNDKLGEENKVTMEEIDKEIQKTKEQLGQQFNMVLQRQGFKNEQEFRYALLLSKIQYELAKQDIDVSEEDIKKQYERSKTEIQARHILVKDKETAQEVLDKYKNGTDFAELAKEYSTDGSAQNGGDLGFFSTGDMVKPFEDAAYSLEVGEVSEPVKSEFGWHVIKVEDKQKVEVEPYEDVKENIEEKLTMKQVDQEKLKKQVQSILDESDIDVKVEEYKNLFN</sequence>
<dbReference type="InterPro" id="IPR023058">
    <property type="entry name" value="PPIase_PpiC_CS"/>
</dbReference>
<dbReference type="PANTHER" id="PTHR47245">
    <property type="entry name" value="PEPTIDYLPROLYL ISOMERASE"/>
    <property type="match status" value="1"/>
</dbReference>
<keyword evidence="3 5" id="KW-0697">Rotamase</keyword>
<evidence type="ECO:0000256" key="1">
    <source>
        <dbReference type="ARBA" id="ARBA00000971"/>
    </source>
</evidence>
<dbReference type="EC" id="5.2.1.8" evidence="5"/>